<dbReference type="Pfam" id="PF17775">
    <property type="entry name" value="YchJ_M-like"/>
    <property type="match status" value="1"/>
</dbReference>
<protein>
    <recommendedName>
        <fullName evidence="2">UPF0225 protein F0M18_05225</fullName>
    </recommendedName>
</protein>
<proteinExistence type="inferred from homology"/>
<evidence type="ECO:0000259" key="3">
    <source>
        <dbReference type="Pfam" id="PF17775"/>
    </source>
</evidence>
<dbReference type="Gene3D" id="3.10.450.50">
    <property type="match status" value="1"/>
</dbReference>
<name>A0A5B0X1M1_9GAMM</name>
<gene>
    <name evidence="4" type="ORF">F0M18_05225</name>
</gene>
<evidence type="ECO:0000256" key="1">
    <source>
        <dbReference type="ARBA" id="ARBA00010839"/>
    </source>
</evidence>
<keyword evidence="5" id="KW-1185">Reference proteome</keyword>
<dbReference type="PANTHER" id="PTHR33747:SF1">
    <property type="entry name" value="ADENYLATE CYCLASE-ASSOCIATED CAP C-TERMINAL DOMAIN-CONTAINING PROTEIN"/>
    <property type="match status" value="1"/>
</dbReference>
<evidence type="ECO:0000313" key="4">
    <source>
        <dbReference type="EMBL" id="KAA1193244.1"/>
    </source>
</evidence>
<dbReference type="PANTHER" id="PTHR33747">
    <property type="entry name" value="UPF0225 PROTEIN SCO1677"/>
    <property type="match status" value="1"/>
</dbReference>
<comment type="caution">
    <text evidence="4">The sequence shown here is derived from an EMBL/GenBank/DDBJ whole genome shotgun (WGS) entry which is preliminary data.</text>
</comment>
<dbReference type="RefSeq" id="WP_149610351.1">
    <property type="nucleotide sequence ID" value="NZ_VTUX01000002.1"/>
</dbReference>
<dbReference type="HAMAP" id="MF_00612">
    <property type="entry name" value="UPF0225"/>
    <property type="match status" value="1"/>
</dbReference>
<dbReference type="InterPro" id="IPR032710">
    <property type="entry name" value="NTF2-like_dom_sf"/>
</dbReference>
<dbReference type="Pfam" id="PF02810">
    <property type="entry name" value="SEC-C"/>
    <property type="match status" value="1"/>
</dbReference>
<organism evidence="4 5">
    <name type="scientific">Pseudohalioglobus sediminis</name>
    <dbReference type="NCBI Taxonomy" id="2606449"/>
    <lineage>
        <taxon>Bacteria</taxon>
        <taxon>Pseudomonadati</taxon>
        <taxon>Pseudomonadota</taxon>
        <taxon>Gammaproteobacteria</taxon>
        <taxon>Cellvibrionales</taxon>
        <taxon>Halieaceae</taxon>
        <taxon>Pseudohalioglobus</taxon>
    </lineage>
</organism>
<accession>A0A5B0X1M1</accession>
<comment type="similarity">
    <text evidence="1 2">Belongs to the UPF0225 family.</text>
</comment>
<dbReference type="EMBL" id="VTUX01000002">
    <property type="protein sequence ID" value="KAA1193244.1"/>
    <property type="molecule type" value="Genomic_DNA"/>
</dbReference>
<dbReference type="SUPFAM" id="SSF54427">
    <property type="entry name" value="NTF2-like"/>
    <property type="match status" value="1"/>
</dbReference>
<dbReference type="AlphaFoldDB" id="A0A5B0X1M1"/>
<feature type="domain" description="YchJ-like middle NTF2-like" evidence="3">
    <location>
        <begin position="35"/>
        <end position="129"/>
    </location>
</feature>
<reference evidence="4 5" key="1">
    <citation type="submission" date="2019-09" db="EMBL/GenBank/DDBJ databases">
        <authorList>
            <person name="Chen X.-Y."/>
        </authorList>
    </citation>
    <scope>NUCLEOTIDE SEQUENCE [LARGE SCALE GENOMIC DNA]</scope>
    <source>
        <strain evidence="4 5">NY5</strain>
    </source>
</reference>
<evidence type="ECO:0000256" key="2">
    <source>
        <dbReference type="HAMAP-Rule" id="MF_00612"/>
    </source>
</evidence>
<sequence length="132" mass="14725">MSKAKPAEPGCPCGSGADYRACCGRYLEGGATAPTAAALMRSRYTAFAVGQADYLLATWHPQTRPSRVRLDPQQKWIGLSIKDTEAGLETDTRGKVEFVARFKIDGKGHRLRERSRFERIDGSWYYLDGEHL</sequence>
<dbReference type="SUPFAM" id="SSF103642">
    <property type="entry name" value="Sec-C motif"/>
    <property type="match status" value="1"/>
</dbReference>
<dbReference type="InterPro" id="IPR023006">
    <property type="entry name" value="YchJ-like"/>
</dbReference>
<evidence type="ECO:0000313" key="5">
    <source>
        <dbReference type="Proteomes" id="UP000323708"/>
    </source>
</evidence>
<dbReference type="InterPro" id="IPR004027">
    <property type="entry name" value="SEC_C_motif"/>
</dbReference>
<dbReference type="Proteomes" id="UP000323708">
    <property type="component" value="Unassembled WGS sequence"/>
</dbReference>
<dbReference type="InterPro" id="IPR048469">
    <property type="entry name" value="YchJ-like_M"/>
</dbReference>